<evidence type="ECO:0000259" key="2">
    <source>
        <dbReference type="Pfam" id="PF13349"/>
    </source>
</evidence>
<evidence type="ECO:0000256" key="1">
    <source>
        <dbReference type="SAM" id="SignalP"/>
    </source>
</evidence>
<dbReference type="InterPro" id="IPR025164">
    <property type="entry name" value="Toastrack_DUF4097"/>
</dbReference>
<comment type="caution">
    <text evidence="3">The sequence shown here is derived from an EMBL/GenBank/DDBJ whole genome shotgun (WGS) entry which is preliminary data.</text>
</comment>
<dbReference type="EMBL" id="AEQV01000220">
    <property type="protein sequence ID" value="EGD07356.1"/>
    <property type="molecule type" value="Genomic_DNA"/>
</dbReference>
<reference evidence="3 4" key="1">
    <citation type="journal article" date="2011" name="BMC Genomics">
        <title>Comparative genomics reveals diversity among xanthomonads infecting tomato and pepper.</title>
        <authorList>
            <person name="Potnis N."/>
            <person name="Krasileva K."/>
            <person name="Chow V."/>
            <person name="Almeida N.F."/>
            <person name="Patil P.B."/>
            <person name="Ryan R.P."/>
            <person name="Sharlach M."/>
            <person name="Behlau F."/>
            <person name="Dow J.M."/>
            <person name="Momol M.T."/>
            <person name="White F.F."/>
            <person name="Preston J.F."/>
            <person name="Vinatzer B.A."/>
            <person name="Koebnik R."/>
            <person name="Setubal J.C."/>
            <person name="Norman D.J."/>
            <person name="Staskawicz B.J."/>
            <person name="Jones J.B."/>
        </authorList>
    </citation>
    <scope>NUCLEOTIDE SEQUENCE [LARGE SCALE GENOMIC DNA]</scope>
    <source>
        <strain evidence="3 4">ATCC 35937</strain>
    </source>
</reference>
<gene>
    <name evidence="3" type="ORF">XVE_4460</name>
</gene>
<dbReference type="AlphaFoldDB" id="F0BJK0"/>
<organism evidence="3 4">
    <name type="scientific">Xanthomonas vesicatoria ATCC 35937</name>
    <dbReference type="NCBI Taxonomy" id="925775"/>
    <lineage>
        <taxon>Bacteria</taxon>
        <taxon>Pseudomonadati</taxon>
        <taxon>Pseudomonadota</taxon>
        <taxon>Gammaproteobacteria</taxon>
        <taxon>Lysobacterales</taxon>
        <taxon>Lysobacteraceae</taxon>
        <taxon>Xanthomonas</taxon>
    </lineage>
</organism>
<feature type="signal peptide" evidence="1">
    <location>
        <begin position="1"/>
        <end position="21"/>
    </location>
</feature>
<feature type="domain" description="DUF4097" evidence="2">
    <location>
        <begin position="47"/>
        <end position="256"/>
    </location>
</feature>
<keyword evidence="1" id="KW-0732">Signal</keyword>
<evidence type="ECO:0000313" key="4">
    <source>
        <dbReference type="Proteomes" id="UP000003299"/>
    </source>
</evidence>
<sequence>MLMRYASFSLLLLAAVCAAPAAAQTAVNQSHPLASGGRVELENIAGQIRVRGWDRDEVALTGTLGEGQRLEVDASSNRLQFEVIYPRSSRSGKGAQLELRVPRAAMLQVEAVSASVDVDQVDLARLQLKSVSGDVVARGRAKEAQLETVSGTLRSMVSSGRVTLGTVSGQIDAQSGASGIVSAESVSGDIRIGAGQVSQLRSQSVSGSTAVTVAGLAPGGSVSAESVSGTIALGVPRNVSAALNVEVFSGDIRSVAGQVERPEYGPGKSLRATLGGGTAISNWSLTPVRCVSITPTDAENKRATLRWHVGNTSSSTGLQLRERALRSGRHWQWYSLLTRSCRHRCERGRSWW</sequence>
<name>F0BJK0_9XANT</name>
<protein>
    <recommendedName>
        <fullName evidence="2">DUF4097 domain-containing protein</fullName>
    </recommendedName>
</protein>
<dbReference type="Pfam" id="PF13349">
    <property type="entry name" value="DUF4097"/>
    <property type="match status" value="1"/>
</dbReference>
<dbReference type="eggNOG" id="COG3595">
    <property type="taxonomic scope" value="Bacteria"/>
</dbReference>
<evidence type="ECO:0000313" key="3">
    <source>
        <dbReference type="EMBL" id="EGD07356.1"/>
    </source>
</evidence>
<proteinExistence type="predicted"/>
<feature type="chain" id="PRO_5003249779" description="DUF4097 domain-containing protein" evidence="1">
    <location>
        <begin position="22"/>
        <end position="352"/>
    </location>
</feature>
<dbReference type="Proteomes" id="UP000003299">
    <property type="component" value="Unassembled WGS sequence"/>
</dbReference>
<accession>F0BJK0</accession>